<dbReference type="EMBL" id="ML143399">
    <property type="protein sequence ID" value="TBU31538.1"/>
    <property type="molecule type" value="Genomic_DNA"/>
</dbReference>
<sequence>MSEWGWKNDDSLTEGTTDPDFDAYQSKTCNGETYLFGGPELSKQWLGASPDRVNLGRVELVLRSEEGAVIDITEAELEGTRQRLDLRTGTMTSSFQWQGADVVVQTIAAQSSDAVGFTATSSLLERGHLEENRCILSPTRSSSSFSLAVVYVPALLRTIPTDVQTESRRVWEDYWSANGFVDPVTGSSDSRADALQRRIILSQYLMRVNEAGDSPPQELRACDASSFQRGSKC</sequence>
<gene>
    <name evidence="2" type="ORF">BD311DRAFT_716929</name>
</gene>
<dbReference type="AlphaFoldDB" id="A0A4Q9MW56"/>
<name>A0A4Q9MW56_9APHY</name>
<evidence type="ECO:0000313" key="2">
    <source>
        <dbReference type="EMBL" id="TBU31538.1"/>
    </source>
</evidence>
<evidence type="ECO:0000256" key="1">
    <source>
        <dbReference type="SAM" id="MobiDB-lite"/>
    </source>
</evidence>
<dbReference type="Proteomes" id="UP000292957">
    <property type="component" value="Unassembled WGS sequence"/>
</dbReference>
<organism evidence="2">
    <name type="scientific">Dichomitus squalens</name>
    <dbReference type="NCBI Taxonomy" id="114155"/>
    <lineage>
        <taxon>Eukaryota</taxon>
        <taxon>Fungi</taxon>
        <taxon>Dikarya</taxon>
        <taxon>Basidiomycota</taxon>
        <taxon>Agaricomycotina</taxon>
        <taxon>Agaricomycetes</taxon>
        <taxon>Polyporales</taxon>
        <taxon>Polyporaceae</taxon>
        <taxon>Dichomitus</taxon>
    </lineage>
</organism>
<accession>A0A4Q9MW56</accession>
<reference evidence="2" key="1">
    <citation type="submission" date="2019-01" db="EMBL/GenBank/DDBJ databases">
        <title>Draft genome sequences of three monokaryotic isolates of the white-rot basidiomycete fungus Dichomitus squalens.</title>
        <authorList>
            <consortium name="DOE Joint Genome Institute"/>
            <person name="Lopez S.C."/>
            <person name="Andreopoulos B."/>
            <person name="Pangilinan J."/>
            <person name="Lipzen A."/>
            <person name="Riley R."/>
            <person name="Ahrendt S."/>
            <person name="Ng V."/>
            <person name="Barry K."/>
            <person name="Daum C."/>
            <person name="Grigoriev I.V."/>
            <person name="Hilden K.S."/>
            <person name="Makela M.R."/>
            <person name="de Vries R.P."/>
        </authorList>
    </citation>
    <scope>NUCLEOTIDE SEQUENCE [LARGE SCALE GENOMIC DNA]</scope>
    <source>
        <strain evidence="2">OM18370.1</strain>
    </source>
</reference>
<proteinExistence type="predicted"/>
<feature type="compositionally biased region" description="Basic and acidic residues" evidence="1">
    <location>
        <begin position="1"/>
        <end position="10"/>
    </location>
</feature>
<dbReference type="OrthoDB" id="3534988at2759"/>
<protein>
    <submittedName>
        <fullName evidence="2">Uncharacterized protein</fullName>
    </submittedName>
</protein>
<feature type="region of interest" description="Disordered" evidence="1">
    <location>
        <begin position="1"/>
        <end position="20"/>
    </location>
</feature>